<feature type="region of interest" description="Disordered" evidence="1">
    <location>
        <begin position="1"/>
        <end position="80"/>
    </location>
</feature>
<evidence type="ECO:0000313" key="2">
    <source>
        <dbReference type="EMBL" id="TNN70306.1"/>
    </source>
</evidence>
<evidence type="ECO:0000313" key="3">
    <source>
        <dbReference type="Proteomes" id="UP000314294"/>
    </source>
</evidence>
<keyword evidence="3" id="KW-1185">Reference proteome</keyword>
<feature type="compositionally biased region" description="Polar residues" evidence="1">
    <location>
        <begin position="25"/>
        <end position="38"/>
    </location>
</feature>
<comment type="caution">
    <text evidence="2">The sequence shown here is derived from an EMBL/GenBank/DDBJ whole genome shotgun (WGS) entry which is preliminary data.</text>
</comment>
<dbReference type="Proteomes" id="UP000314294">
    <property type="component" value="Unassembled WGS sequence"/>
</dbReference>
<organism evidence="2 3">
    <name type="scientific">Liparis tanakae</name>
    <name type="common">Tanaka's snailfish</name>
    <dbReference type="NCBI Taxonomy" id="230148"/>
    <lineage>
        <taxon>Eukaryota</taxon>
        <taxon>Metazoa</taxon>
        <taxon>Chordata</taxon>
        <taxon>Craniata</taxon>
        <taxon>Vertebrata</taxon>
        <taxon>Euteleostomi</taxon>
        <taxon>Actinopterygii</taxon>
        <taxon>Neopterygii</taxon>
        <taxon>Teleostei</taxon>
        <taxon>Neoteleostei</taxon>
        <taxon>Acanthomorphata</taxon>
        <taxon>Eupercaria</taxon>
        <taxon>Perciformes</taxon>
        <taxon>Cottioidei</taxon>
        <taxon>Cottales</taxon>
        <taxon>Liparidae</taxon>
        <taxon>Liparis</taxon>
    </lineage>
</organism>
<evidence type="ECO:0000256" key="1">
    <source>
        <dbReference type="SAM" id="MobiDB-lite"/>
    </source>
</evidence>
<accession>A0A4Z2HWR9</accession>
<name>A0A4Z2HWR9_9TELE</name>
<dbReference type="AlphaFoldDB" id="A0A4Z2HWR9"/>
<protein>
    <submittedName>
        <fullName evidence="2">Uncharacterized protein</fullName>
    </submittedName>
</protein>
<proteinExistence type="predicted"/>
<dbReference type="EMBL" id="SRLO01000165">
    <property type="protein sequence ID" value="TNN70306.1"/>
    <property type="molecule type" value="Genomic_DNA"/>
</dbReference>
<reference evidence="2 3" key="1">
    <citation type="submission" date="2019-03" db="EMBL/GenBank/DDBJ databases">
        <title>First draft genome of Liparis tanakae, snailfish: a comprehensive survey of snailfish specific genes.</title>
        <authorList>
            <person name="Kim W."/>
            <person name="Song I."/>
            <person name="Jeong J.-H."/>
            <person name="Kim D."/>
            <person name="Kim S."/>
            <person name="Ryu S."/>
            <person name="Song J.Y."/>
            <person name="Lee S.K."/>
        </authorList>
    </citation>
    <scope>NUCLEOTIDE SEQUENCE [LARGE SCALE GENOMIC DNA]</scope>
    <source>
        <tissue evidence="2">Muscle</tissue>
    </source>
</reference>
<feature type="compositionally biased region" description="Polar residues" evidence="1">
    <location>
        <begin position="66"/>
        <end position="80"/>
    </location>
</feature>
<sequence>MSSSHVLGSPAHLPANGKEFEVSVGDSTADLTHGPSTSPANAEGAPAAPPARRPHTLGWHPATYNFRANSPQPTHSGTVT</sequence>
<gene>
    <name evidence="2" type="ORF">EYF80_019520</name>
</gene>